<feature type="region of interest" description="Disordered" evidence="8">
    <location>
        <begin position="2073"/>
        <end position="2104"/>
    </location>
</feature>
<feature type="region of interest" description="Disordered" evidence="8">
    <location>
        <begin position="1"/>
        <end position="57"/>
    </location>
</feature>
<feature type="compositionally biased region" description="Basic and acidic residues" evidence="8">
    <location>
        <begin position="1432"/>
        <end position="1441"/>
    </location>
</feature>
<evidence type="ECO:0000256" key="5">
    <source>
        <dbReference type="ARBA" id="ARBA00022840"/>
    </source>
</evidence>
<keyword evidence="13" id="KW-1185">Reference proteome</keyword>
<dbReference type="Pfam" id="PF00271">
    <property type="entry name" value="Helicase_C"/>
    <property type="match status" value="1"/>
</dbReference>
<dbReference type="InterPro" id="IPR014001">
    <property type="entry name" value="Helicase_ATP-bd"/>
</dbReference>
<feature type="compositionally biased region" description="Basic and acidic residues" evidence="8">
    <location>
        <begin position="191"/>
        <end position="200"/>
    </location>
</feature>
<evidence type="ECO:0000256" key="4">
    <source>
        <dbReference type="ARBA" id="ARBA00022801"/>
    </source>
</evidence>
<keyword evidence="2" id="KW-0677">Repeat</keyword>
<dbReference type="InterPro" id="IPR000330">
    <property type="entry name" value="SNF2_N"/>
</dbReference>
<proteinExistence type="predicted"/>
<evidence type="ECO:0000256" key="7">
    <source>
        <dbReference type="SAM" id="Coils"/>
    </source>
</evidence>
<evidence type="ECO:0000256" key="2">
    <source>
        <dbReference type="ARBA" id="ARBA00022737"/>
    </source>
</evidence>
<feature type="compositionally biased region" description="Basic and acidic residues" evidence="8">
    <location>
        <begin position="2187"/>
        <end position="2200"/>
    </location>
</feature>
<feature type="coiled-coil region" evidence="7">
    <location>
        <begin position="779"/>
        <end position="806"/>
    </location>
</feature>
<reference evidence="12 13" key="1">
    <citation type="submission" date="2021-11" db="EMBL/GenBank/DDBJ databases">
        <authorList>
            <person name="Islam A."/>
            <person name="Islam S."/>
            <person name="Flora M.S."/>
            <person name="Rahman M."/>
            <person name="Ziaur R.M."/>
            <person name="Epstein J.H."/>
            <person name="Hassan M."/>
            <person name="Klassen M."/>
            <person name="Woodard K."/>
            <person name="Webb A."/>
            <person name="Webby R.J."/>
            <person name="El Zowalaty M.E."/>
        </authorList>
    </citation>
    <scope>NUCLEOTIDE SEQUENCE [LARGE SCALE GENOMIC DNA]</scope>
    <source>
        <strain evidence="12">Pbs1</strain>
    </source>
</reference>
<dbReference type="InterPro" id="IPR049730">
    <property type="entry name" value="SNF2/RAD54-like_C"/>
</dbReference>
<dbReference type="InterPro" id="IPR016197">
    <property type="entry name" value="Chromo-like_dom_sf"/>
</dbReference>
<feature type="compositionally biased region" description="Acidic residues" evidence="8">
    <location>
        <begin position="88"/>
        <end position="104"/>
    </location>
</feature>
<keyword evidence="4" id="KW-0378">Hydrolase</keyword>
<dbReference type="InterPro" id="IPR023780">
    <property type="entry name" value="Chromo_domain"/>
</dbReference>
<feature type="compositionally biased region" description="Basic and acidic residues" evidence="8">
    <location>
        <begin position="2087"/>
        <end position="2104"/>
    </location>
</feature>
<comment type="caution">
    <text evidence="12">The sequence shown here is derived from an EMBL/GenBank/DDBJ whole genome shotgun (WGS) entry which is preliminary data.</text>
</comment>
<accession>A0ABN8CW28</accession>
<feature type="region of interest" description="Disordered" evidence="8">
    <location>
        <begin position="85"/>
        <end position="139"/>
    </location>
</feature>
<evidence type="ECO:0000259" key="10">
    <source>
        <dbReference type="PROSITE" id="PS51192"/>
    </source>
</evidence>
<evidence type="ECO:0000313" key="12">
    <source>
        <dbReference type="EMBL" id="CAH0516824.1"/>
    </source>
</evidence>
<evidence type="ECO:0000259" key="11">
    <source>
        <dbReference type="PROSITE" id="PS51194"/>
    </source>
</evidence>
<dbReference type="PANTHER" id="PTHR45623">
    <property type="entry name" value="CHROMODOMAIN-HELICASE-DNA-BINDING PROTEIN 3-RELATED-RELATED"/>
    <property type="match status" value="1"/>
</dbReference>
<protein>
    <submittedName>
        <fullName evidence="12">Uncharacterized protein</fullName>
    </submittedName>
</protein>
<dbReference type="CDD" id="cd18793">
    <property type="entry name" value="SF2_C_SNF"/>
    <property type="match status" value="1"/>
</dbReference>
<dbReference type="SMART" id="SM00487">
    <property type="entry name" value="DEXDc"/>
    <property type="match status" value="1"/>
</dbReference>
<dbReference type="InterPro" id="IPR038718">
    <property type="entry name" value="SNF2-like_sf"/>
</dbReference>
<organism evidence="12 13">
    <name type="scientific">Peronospora belbahrii</name>
    <dbReference type="NCBI Taxonomy" id="622444"/>
    <lineage>
        <taxon>Eukaryota</taxon>
        <taxon>Sar</taxon>
        <taxon>Stramenopiles</taxon>
        <taxon>Oomycota</taxon>
        <taxon>Peronosporomycetes</taxon>
        <taxon>Peronosporales</taxon>
        <taxon>Peronosporaceae</taxon>
        <taxon>Peronospora</taxon>
    </lineage>
</organism>
<dbReference type="PROSITE" id="PS50013">
    <property type="entry name" value="CHROMO_2"/>
    <property type="match status" value="1"/>
</dbReference>
<feature type="compositionally biased region" description="Polar residues" evidence="8">
    <location>
        <begin position="1409"/>
        <end position="1418"/>
    </location>
</feature>
<feature type="domain" description="Chromo" evidence="9">
    <location>
        <begin position="358"/>
        <end position="430"/>
    </location>
</feature>
<evidence type="ECO:0000256" key="3">
    <source>
        <dbReference type="ARBA" id="ARBA00022741"/>
    </source>
</evidence>
<dbReference type="EMBL" id="CAKLCB010000208">
    <property type="protein sequence ID" value="CAH0516824.1"/>
    <property type="molecule type" value="Genomic_DNA"/>
</dbReference>
<dbReference type="Pfam" id="PF00385">
    <property type="entry name" value="Chromo"/>
    <property type="match status" value="1"/>
</dbReference>
<keyword evidence="3" id="KW-0547">Nucleotide-binding</keyword>
<dbReference type="PANTHER" id="PTHR45623:SF11">
    <property type="entry name" value="KISMET, ISOFORM C"/>
    <property type="match status" value="1"/>
</dbReference>
<dbReference type="SMART" id="SM00298">
    <property type="entry name" value="CHROMO"/>
    <property type="match status" value="2"/>
</dbReference>
<feature type="region of interest" description="Disordered" evidence="8">
    <location>
        <begin position="180"/>
        <end position="200"/>
    </location>
</feature>
<dbReference type="SUPFAM" id="SSF52540">
    <property type="entry name" value="P-loop containing nucleoside triphosphate hydrolases"/>
    <property type="match status" value="2"/>
</dbReference>
<dbReference type="SMART" id="SM00490">
    <property type="entry name" value="HELICc"/>
    <property type="match status" value="1"/>
</dbReference>
<evidence type="ECO:0000256" key="6">
    <source>
        <dbReference type="ARBA" id="ARBA00023242"/>
    </source>
</evidence>
<gene>
    <name evidence="12" type="ORF">PBS001_LOCUS3462</name>
</gene>
<feature type="region of interest" description="Disordered" evidence="8">
    <location>
        <begin position="2187"/>
        <end position="2219"/>
    </location>
</feature>
<evidence type="ECO:0000256" key="8">
    <source>
        <dbReference type="SAM" id="MobiDB-lite"/>
    </source>
</evidence>
<feature type="compositionally biased region" description="Polar residues" evidence="8">
    <location>
        <begin position="1442"/>
        <end position="1454"/>
    </location>
</feature>
<name>A0ABN8CW28_9STRA</name>
<feature type="compositionally biased region" description="Basic and acidic residues" evidence="8">
    <location>
        <begin position="107"/>
        <end position="129"/>
    </location>
</feature>
<keyword evidence="5" id="KW-0067">ATP-binding</keyword>
<dbReference type="InterPro" id="IPR000953">
    <property type="entry name" value="Chromo/chromo_shadow_dom"/>
</dbReference>
<dbReference type="Gene3D" id="2.40.50.40">
    <property type="match status" value="2"/>
</dbReference>
<dbReference type="CDD" id="cd17995">
    <property type="entry name" value="DEXHc_CHD6_7_8_9"/>
    <property type="match status" value="1"/>
</dbReference>
<dbReference type="InterPro" id="IPR027417">
    <property type="entry name" value="P-loop_NTPase"/>
</dbReference>
<keyword evidence="6" id="KW-0539">Nucleus</keyword>
<dbReference type="InterPro" id="IPR001650">
    <property type="entry name" value="Helicase_C-like"/>
</dbReference>
<dbReference type="Pfam" id="PF00176">
    <property type="entry name" value="SNF2-rel_dom"/>
    <property type="match status" value="1"/>
</dbReference>
<sequence>MTDNSSNSSVHGTWARIDPTMPETVELLSSSSDSDVSVDKNTVSLRPKLRSQRNQLIHKNDGQALSLVDIVRPIKRRREAKKEIQYAYDEEEDEEEEEEDEDATENYVDHIEGTVSEEEHTIPEKDTTRRRSQRKRKSVPLMTEYSDDDFIMSSDEEVEKLKSAPRVKKKVVAKNNNVNAKRKRKNLWTDSSDKASGDSDVKAVETMGGLEVDGFVIEKVLGREVHTLKEWKKMCWNKNTRFLTHYSIFMPDTEETEKQIEEQEEEKFQHGESTTVKGVAHSTQKAGIDDNEIDADEERFLIKWKTLSYLHTSWQTEDELLETDKNAKGKIQRFREKETRALYAQDVQGDEYFNPEFRSVDRILEIRSRPLDDFLTDDAMNGENELQYFLVKWKALSYDEITWEREDDVSDDAAVKLYNDRIVRAAKRLKKIAFGKQAPQRKHKKFRGYTAESPPPCKKEQNFQLRDYQLTGVNWMLFNWYQKRNSMLADEMGLGKTVQTVMYVNHLAVVERTPRPFIVVAPLSTLGHWQREFDSWTNLNAVVYHGSASAREVLQKYEFFLTDDELLRAEQLSGMKSANNNSKRPLQPKRNCYRFDVLITTFEMASATDLYKLAQIDWQVMIVDEAHRLKNRNSKLSSILRTRFTYQNMLLLTGTPLQNNVEELWVLLNFLDTKKFESKEDFLDSFGELTDSAQVERLHSELKPYLLRRMKEDVEKSLAPKEETIIEVELTVLQKQYYRAIYEKNTEFLSRGGRKGDTPSLMNVLMELRKCCNHPFLVKGVEEREVKRLAKQVSESKEEIQRQISESLVDTSGKLVLLDKLLPRLKETGHRILIFSQFKMMLDIIQDYLALRQYNCERIDGNITGNERQTAIDRFCREDSNAFIMLLSTRAGGVGINLTAADTVIIYDSDWNPQNDLQAQARCHRIGQKKSVKIYRLLTSKTYELHMFHKASLKLGLDQAVLGGIKNDDPVAKLKGVAKISKTNDRMSKEEIESLLKHGAYEMFKEHESEAEEASKKFGEESIDQILSRSTTIVHDPTRDDDENNKRSIMSSFSKATFVSSANPEEEVDVDDPNFWTKVVGLKGAEEQIKEEPSPLQKRRCRRKVKSYLIDENKTYMMDDSGDETNLSRKALFREFGVQQDEEFVISDDDEDEDDNDFDDGDGLTSDVAVAKDDLLGATANGKRKRYKAPVLPIFSHIQRIVELLEIFGYGRWDDMKRCAPILQAYPDEELSKFVQDYIFSLVRATTAIAVFPRIGLDLEPSRVYIVSTTTPPPQMGNAAPIEKYAHELINLCRRYHFLSAILKDMKVTNPLAVAVPPPMWITDFKSRTTRGSRTKLQQIDTMYKLSEFVSVTLVPMSPLITLIEDFQRVGDASEVHRMIESGDLPDASDTIPVTKIEETARANEKSAETVSDPSSVKESGASLPKGNNNDDTSKNEDVSNRQHPSSTDQTQETVPAAVVKSETGAELEYIKRSPAETASPVASLESGVFKTVDLEASSGTISTTEVSISESPGKVLTNVVVSAATEAKNESMDLPISSIKVDNRSDGASGEDISHSEEKHKPFAQLNTSTIVAASAVAPIGQEDSTAARVRAERTQAIRVLQALTTVSSPEPIAPWWIPRVDDVLLMVCVYCDGWMKGRTLPMKMVNGSTLFGDRAKRYPLSKWPSVAILNRRLKVLLHVWTAVKKAKPVALISNPVTAAPSMTSAKQPQMHEQLQRQLQRQQEQQRAQQAHHCSTASFHGSRHNQFAKLIFSYGIPDVSTCRDDRERNEKWRYFLQDGHLGIGHFPLEELLAEALDLERVCRHRLYSDTDEMGIETSQESSILGGKRGFWLLTTTQCRRLLHRVDLFRLLRTQILVLPPAQLVELVSRVVQAQAASTDYPSWWSCPRHDILLLQGVECYGLDEHLVSVWKLPLFSIANPTSAFPSSSWVENYVTALGLACRNVIVKAQPYHSDDGYVDVSNGITCCTSDRYPAHSSEPNQEIETSRQIQDICRMRQEDPYFVPAIRLRQLIDANAAQDKASRHIKHLQLKKSVFQTGKNTPLSTPAMQSILIHNEGPHESMQAKPIWTAQTKHDEIEGATKSSKCSRDDGEKENKSKTQDNDNDKLVKDVECIDKKKEKKEKVLPGVHASFKYLDKDGSKSDGKVETKECAQPQVLQDYNKSIRCSSTNAIGGASKTNETRCTRAAATEKEESGRKEQQVVPRPWEIIVIDSSDDSD</sequence>
<feature type="region of interest" description="Disordered" evidence="8">
    <location>
        <begin position="1400"/>
        <end position="1457"/>
    </location>
</feature>
<feature type="compositionally biased region" description="Polar residues" evidence="8">
    <location>
        <begin position="1"/>
        <end position="11"/>
    </location>
</feature>
<dbReference type="PROSITE" id="PS51194">
    <property type="entry name" value="HELICASE_CTER"/>
    <property type="match status" value="1"/>
</dbReference>
<feature type="domain" description="Helicase C-terminal" evidence="11">
    <location>
        <begin position="817"/>
        <end position="969"/>
    </location>
</feature>
<evidence type="ECO:0000256" key="1">
    <source>
        <dbReference type="ARBA" id="ARBA00004123"/>
    </source>
</evidence>
<evidence type="ECO:0000313" key="13">
    <source>
        <dbReference type="Proteomes" id="UP001158986"/>
    </source>
</evidence>
<dbReference type="PROSITE" id="PS51192">
    <property type="entry name" value="HELICASE_ATP_BIND_1"/>
    <property type="match status" value="1"/>
</dbReference>
<dbReference type="SUPFAM" id="SSF54160">
    <property type="entry name" value="Chromo domain-like"/>
    <property type="match status" value="2"/>
</dbReference>
<dbReference type="Gene3D" id="3.40.50.300">
    <property type="entry name" value="P-loop containing nucleotide triphosphate hydrolases"/>
    <property type="match status" value="1"/>
</dbReference>
<evidence type="ECO:0000259" key="9">
    <source>
        <dbReference type="PROSITE" id="PS50013"/>
    </source>
</evidence>
<keyword evidence="7" id="KW-0175">Coiled coil</keyword>
<comment type="subcellular location">
    <subcellularLocation>
        <location evidence="1">Nucleus</location>
    </subcellularLocation>
</comment>
<dbReference type="Gene3D" id="3.40.50.10810">
    <property type="entry name" value="Tandem AAA-ATPase domain"/>
    <property type="match status" value="1"/>
</dbReference>
<dbReference type="Proteomes" id="UP001158986">
    <property type="component" value="Unassembled WGS sequence"/>
</dbReference>
<feature type="domain" description="Helicase ATP-binding" evidence="10">
    <location>
        <begin position="477"/>
        <end position="674"/>
    </location>
</feature>